<name>A0A7R9IXV0_TIMCA</name>
<organism evidence="1">
    <name type="scientific">Timema californicum</name>
    <name type="common">California timema</name>
    <name type="synonym">Walking stick</name>
    <dbReference type="NCBI Taxonomy" id="61474"/>
    <lineage>
        <taxon>Eukaryota</taxon>
        <taxon>Metazoa</taxon>
        <taxon>Ecdysozoa</taxon>
        <taxon>Arthropoda</taxon>
        <taxon>Hexapoda</taxon>
        <taxon>Insecta</taxon>
        <taxon>Pterygota</taxon>
        <taxon>Neoptera</taxon>
        <taxon>Polyneoptera</taxon>
        <taxon>Phasmatodea</taxon>
        <taxon>Timematodea</taxon>
        <taxon>Timematoidea</taxon>
        <taxon>Timematidae</taxon>
        <taxon>Timema</taxon>
    </lineage>
</organism>
<evidence type="ECO:0000313" key="1">
    <source>
        <dbReference type="EMBL" id="CAD7568881.1"/>
    </source>
</evidence>
<sequence>MPLDTLETPKVEFLTFSVIMAITYGVANYSTLGLAPLESECGGGEGVKYYANEPRMLGKTFLRLERDFDKHVAYCRDEPAAQELLQENEMVRDYFEVWIE</sequence>
<protein>
    <submittedName>
        <fullName evidence="1">(California timema) hypothetical protein</fullName>
    </submittedName>
</protein>
<accession>A0A7R9IXV0</accession>
<reference evidence="1" key="1">
    <citation type="submission" date="2020-11" db="EMBL/GenBank/DDBJ databases">
        <authorList>
            <person name="Tran Van P."/>
        </authorList>
    </citation>
    <scope>NUCLEOTIDE SEQUENCE</scope>
</reference>
<dbReference type="EMBL" id="OE179463">
    <property type="protein sequence ID" value="CAD7568881.1"/>
    <property type="molecule type" value="Genomic_DNA"/>
</dbReference>
<proteinExistence type="predicted"/>
<dbReference type="AlphaFoldDB" id="A0A7R9IXV0"/>
<gene>
    <name evidence="1" type="ORF">TCMB3V08_LOCUS1633</name>
</gene>